<evidence type="ECO:0000256" key="9">
    <source>
        <dbReference type="ARBA" id="ARBA00023180"/>
    </source>
</evidence>
<dbReference type="Pfam" id="PF00001">
    <property type="entry name" value="7tm_1"/>
    <property type="match status" value="1"/>
</dbReference>
<dbReference type="InterPro" id="IPR017452">
    <property type="entry name" value="GPCR_Rhodpsn_7TM"/>
</dbReference>
<keyword evidence="4 13" id="KW-1133">Transmembrane helix</keyword>
<reference evidence="15" key="2">
    <citation type="submission" date="2025-08" db="UniProtKB">
        <authorList>
            <consortium name="Ensembl"/>
        </authorList>
    </citation>
    <scope>IDENTIFICATION</scope>
</reference>
<feature type="transmembrane region" description="Helical" evidence="13">
    <location>
        <begin position="36"/>
        <end position="60"/>
    </location>
</feature>
<feature type="region of interest" description="Disordered" evidence="12">
    <location>
        <begin position="330"/>
        <end position="425"/>
    </location>
</feature>
<feature type="transmembrane region" description="Helical" evidence="13">
    <location>
        <begin position="72"/>
        <end position="95"/>
    </location>
</feature>
<name>A0A8C4SRP2_ERPCA</name>
<dbReference type="Proteomes" id="UP000694620">
    <property type="component" value="Chromosome 11"/>
</dbReference>
<dbReference type="GO" id="GO:0005886">
    <property type="term" value="C:plasma membrane"/>
    <property type="evidence" value="ECO:0007669"/>
    <property type="project" value="UniProtKB-SubCell"/>
</dbReference>
<dbReference type="FunFam" id="1.20.1070.10:FF:000215">
    <property type="entry name" value="G protein-coupled receptor 151"/>
    <property type="match status" value="1"/>
</dbReference>
<dbReference type="SUPFAM" id="SSF81321">
    <property type="entry name" value="Family A G protein-coupled receptor-like"/>
    <property type="match status" value="1"/>
</dbReference>
<organism evidence="15 16">
    <name type="scientific">Erpetoichthys calabaricus</name>
    <name type="common">Rope fish</name>
    <name type="synonym">Calamoichthys calabaricus</name>
    <dbReference type="NCBI Taxonomy" id="27687"/>
    <lineage>
        <taxon>Eukaryota</taxon>
        <taxon>Metazoa</taxon>
        <taxon>Chordata</taxon>
        <taxon>Craniata</taxon>
        <taxon>Vertebrata</taxon>
        <taxon>Euteleostomi</taxon>
        <taxon>Actinopterygii</taxon>
        <taxon>Polypteriformes</taxon>
        <taxon>Polypteridae</taxon>
        <taxon>Erpetoichthys</taxon>
    </lineage>
</organism>
<feature type="transmembrane region" description="Helical" evidence="13">
    <location>
        <begin position="284"/>
        <end position="306"/>
    </location>
</feature>
<dbReference type="InterPro" id="IPR000276">
    <property type="entry name" value="GPCR_Rhodpsn"/>
</dbReference>
<dbReference type="Ensembl" id="ENSECRT00000021441.1">
    <property type="protein sequence ID" value="ENSECRP00000020988.1"/>
    <property type="gene ID" value="ENSECRG00000014127.1"/>
</dbReference>
<keyword evidence="8" id="KW-0675">Receptor</keyword>
<evidence type="ECO:0000256" key="10">
    <source>
        <dbReference type="ARBA" id="ARBA00023224"/>
    </source>
</evidence>
<dbReference type="PROSITE" id="PS50262">
    <property type="entry name" value="G_PROTEIN_RECEP_F1_2"/>
    <property type="match status" value="1"/>
</dbReference>
<feature type="transmembrane region" description="Helical" evidence="13">
    <location>
        <begin position="115"/>
        <end position="140"/>
    </location>
</feature>
<keyword evidence="3 13" id="KW-0812">Transmembrane</keyword>
<feature type="transmembrane region" description="Helical" evidence="13">
    <location>
        <begin position="247"/>
        <end position="264"/>
    </location>
</feature>
<reference evidence="15" key="3">
    <citation type="submission" date="2025-09" db="UniProtKB">
        <authorList>
            <consortium name="Ensembl"/>
        </authorList>
    </citation>
    <scope>IDENTIFICATION</scope>
</reference>
<feature type="compositionally biased region" description="Pro residues" evidence="12">
    <location>
        <begin position="351"/>
        <end position="369"/>
    </location>
</feature>
<feature type="transmembrane region" description="Helical" evidence="13">
    <location>
        <begin position="200"/>
        <end position="226"/>
    </location>
</feature>
<protein>
    <recommendedName>
        <fullName evidence="11">GPCR-2037</fullName>
    </recommendedName>
</protein>
<evidence type="ECO:0000256" key="5">
    <source>
        <dbReference type="ARBA" id="ARBA00023040"/>
    </source>
</evidence>
<evidence type="ECO:0000256" key="12">
    <source>
        <dbReference type="SAM" id="MobiDB-lite"/>
    </source>
</evidence>
<keyword evidence="16" id="KW-1185">Reference proteome</keyword>
<keyword evidence="5" id="KW-0297">G-protein coupled receptor</keyword>
<keyword evidence="2" id="KW-1003">Cell membrane</keyword>
<keyword evidence="7" id="KW-1015">Disulfide bond</keyword>
<reference evidence="15" key="1">
    <citation type="submission" date="2021-06" db="EMBL/GenBank/DDBJ databases">
        <authorList>
            <consortium name="Wellcome Sanger Institute Data Sharing"/>
        </authorList>
    </citation>
    <scope>NUCLEOTIDE SEQUENCE [LARGE SCALE GENOMIC DNA]</scope>
</reference>
<dbReference type="GeneTree" id="ENSGT01030000234518"/>
<evidence type="ECO:0000256" key="1">
    <source>
        <dbReference type="ARBA" id="ARBA00004651"/>
    </source>
</evidence>
<dbReference type="CDD" id="cd15002">
    <property type="entry name" value="7tmA_GPR151"/>
    <property type="match status" value="1"/>
</dbReference>
<evidence type="ECO:0000256" key="6">
    <source>
        <dbReference type="ARBA" id="ARBA00023136"/>
    </source>
</evidence>
<dbReference type="PRINTS" id="PR00237">
    <property type="entry name" value="GPCRRHODOPSN"/>
</dbReference>
<evidence type="ECO:0000256" key="11">
    <source>
        <dbReference type="ARBA" id="ARBA00076555"/>
    </source>
</evidence>
<evidence type="ECO:0000256" key="4">
    <source>
        <dbReference type="ARBA" id="ARBA00022989"/>
    </source>
</evidence>
<keyword evidence="6 13" id="KW-0472">Membrane</keyword>
<feature type="compositionally biased region" description="Basic and acidic residues" evidence="12">
    <location>
        <begin position="380"/>
        <end position="399"/>
    </location>
</feature>
<keyword evidence="9" id="KW-0325">Glycoprotein</keyword>
<dbReference type="PANTHER" id="PTHR45695:SF1">
    <property type="entry name" value="G-PROTEIN COUPLED RECEPTOR 151"/>
    <property type="match status" value="1"/>
</dbReference>
<evidence type="ECO:0000256" key="2">
    <source>
        <dbReference type="ARBA" id="ARBA00022475"/>
    </source>
</evidence>
<evidence type="ECO:0000256" key="3">
    <source>
        <dbReference type="ARBA" id="ARBA00022692"/>
    </source>
</evidence>
<evidence type="ECO:0000313" key="15">
    <source>
        <dbReference type="Ensembl" id="ENSECRP00000020988.1"/>
    </source>
</evidence>
<dbReference type="GO" id="GO:0004930">
    <property type="term" value="F:G protein-coupled receptor activity"/>
    <property type="evidence" value="ECO:0007669"/>
    <property type="project" value="UniProtKB-KW"/>
</dbReference>
<evidence type="ECO:0000256" key="8">
    <source>
        <dbReference type="ARBA" id="ARBA00023170"/>
    </source>
</evidence>
<feature type="domain" description="G-protein coupled receptors family 1 profile" evidence="14">
    <location>
        <begin position="52"/>
        <end position="305"/>
    </location>
</feature>
<evidence type="ECO:0000259" key="14">
    <source>
        <dbReference type="PROSITE" id="PS50262"/>
    </source>
</evidence>
<feature type="transmembrane region" description="Helical" evidence="13">
    <location>
        <begin position="152"/>
        <end position="174"/>
    </location>
</feature>
<dbReference type="AlphaFoldDB" id="A0A8C4SRP2"/>
<dbReference type="PANTHER" id="PTHR45695">
    <property type="entry name" value="LEUCOKININ RECEPTOR-RELATED"/>
    <property type="match status" value="1"/>
</dbReference>
<sequence length="425" mass="47400">MDKFPIRNFSTANSSLSRQRYLSGGQQHLDSAELQVAIPVVLGAICVLGFVGNVTVVGVLMSNARKGKPSLINSLILNLSIADLLVLAFAVPVRAAAYSKDSWTLGWFVCKTCDWFVHSCMAAKSFTIAIVAKACFMYVSNPTKQVTIRTRTIVAVLFASWTLACVLPLPHWLFATLRDDGRGFICVQAIPRSADHFMSIYLKVYPCLIFCAPFSFAFVYFWRAYGRCQKRGTKTQNLRMQIRSRKLTVMLLCIGVAFAILWLPEWVTWVWINHAELDGPFPPLYLAISAQVLMFTVSSVNPFVVLSMSEEFRSGYKGLWRRLTVKKAKAEPPVMKDNNQEANRTEAPASSLPPPEQSPTPENPPPEPEPSCSQTTPDSPKSKDNVLPDVEQFWHERESGSANQENDPVPWEHQEAALTGTGHLL</sequence>
<proteinExistence type="predicted"/>
<evidence type="ECO:0000256" key="13">
    <source>
        <dbReference type="SAM" id="Phobius"/>
    </source>
</evidence>
<dbReference type="Gene3D" id="1.20.1070.10">
    <property type="entry name" value="Rhodopsin 7-helix transmembrane proteins"/>
    <property type="match status" value="1"/>
</dbReference>
<evidence type="ECO:0000256" key="7">
    <source>
        <dbReference type="ARBA" id="ARBA00023157"/>
    </source>
</evidence>
<keyword evidence="10" id="KW-0807">Transducer</keyword>
<accession>A0A8C4SRP2</accession>
<gene>
    <name evidence="15" type="primary">GPR151</name>
</gene>
<evidence type="ECO:0000313" key="16">
    <source>
        <dbReference type="Proteomes" id="UP000694620"/>
    </source>
</evidence>
<comment type="subcellular location">
    <subcellularLocation>
        <location evidence="1">Cell membrane</location>
        <topology evidence="1">Multi-pass membrane protein</topology>
    </subcellularLocation>
</comment>